<evidence type="ECO:0000256" key="1">
    <source>
        <dbReference type="ARBA" id="ARBA00005710"/>
    </source>
</evidence>
<comment type="similarity">
    <text evidence="1">Belongs to the outer membrane OOP (TC 1.B.6) superfamily. OmpA family.</text>
</comment>
<evidence type="ECO:0000256" key="2">
    <source>
        <dbReference type="ARBA" id="ARBA00023114"/>
    </source>
</evidence>
<evidence type="ECO:0000259" key="4">
    <source>
        <dbReference type="Pfam" id="PF01389"/>
    </source>
</evidence>
<evidence type="ECO:0000313" key="6">
    <source>
        <dbReference type="Proteomes" id="UP000257039"/>
    </source>
</evidence>
<keyword evidence="2" id="KW-0812">Transmembrane</keyword>
<protein>
    <recommendedName>
        <fullName evidence="4">Outer membrane protein OmpA-like transmembrane domain-containing protein</fullName>
    </recommendedName>
</protein>
<proteinExistence type="inferred from homology"/>
<feature type="domain" description="Outer membrane protein OmpA-like transmembrane" evidence="4">
    <location>
        <begin position="28"/>
        <end position="217"/>
    </location>
</feature>
<dbReference type="Proteomes" id="UP000257039">
    <property type="component" value="Unassembled WGS sequence"/>
</dbReference>
<dbReference type="Pfam" id="PF01389">
    <property type="entry name" value="OmpA_membrane"/>
    <property type="match status" value="1"/>
</dbReference>
<dbReference type="SUPFAM" id="SSF56925">
    <property type="entry name" value="OMPA-like"/>
    <property type="match status" value="1"/>
</dbReference>
<dbReference type="Gene3D" id="2.40.160.20">
    <property type="match status" value="1"/>
</dbReference>
<reference evidence="5 6" key="1">
    <citation type="submission" date="2017-04" db="EMBL/GenBank/DDBJ databases">
        <title>Draft genome sequence of Zooshikella ganghwensis VG4 isolated from Red Sea sediments.</title>
        <authorList>
            <person name="Rehman Z."/>
            <person name="Alam I."/>
            <person name="Kamau A."/>
            <person name="Bajic V."/>
            <person name="Leiknes T."/>
        </authorList>
    </citation>
    <scope>NUCLEOTIDE SEQUENCE [LARGE SCALE GENOMIC DNA]</scope>
    <source>
        <strain evidence="5 6">VG4</strain>
    </source>
</reference>
<comment type="caution">
    <text evidence="5">The sequence shown here is derived from an EMBL/GenBank/DDBJ whole genome shotgun (WGS) entry which is preliminary data.</text>
</comment>
<dbReference type="EMBL" id="NDXW01000001">
    <property type="protein sequence ID" value="RDH43956.1"/>
    <property type="molecule type" value="Genomic_DNA"/>
</dbReference>
<feature type="chain" id="PRO_5020206401" description="Outer membrane protein OmpA-like transmembrane domain-containing protein" evidence="3">
    <location>
        <begin position="22"/>
        <end position="217"/>
    </location>
</feature>
<evidence type="ECO:0000256" key="3">
    <source>
        <dbReference type="SAM" id="SignalP"/>
    </source>
</evidence>
<evidence type="ECO:0000313" key="5">
    <source>
        <dbReference type="EMBL" id="RDH43956.1"/>
    </source>
</evidence>
<dbReference type="InterPro" id="IPR011250">
    <property type="entry name" value="OMP/PagP_B-barrel"/>
</dbReference>
<keyword evidence="3" id="KW-0732">Signal</keyword>
<sequence>MRKTLLGLLITPCLVAPTVSADDAFSLPKREGFYVGGGYGLAKYQDGCDGVDSSFASSITDCDRKDQGYKAFAGYRFNDFFALQGGYYDLGEATADAENGYKGSWETAHGSREIKGYAVQLVTLYPADEYLDIKAMIGAFHWQSETSATGYSASQAIFSYDNDERGTDLMYGVGVNIHLTNQLSLGIDYERFNNVGDDRYVDDDDIDFISGSVQYTF</sequence>
<keyword evidence="6" id="KW-1185">Reference proteome</keyword>
<dbReference type="AlphaFoldDB" id="A0A4P9VM61"/>
<dbReference type="RefSeq" id="WP_094787182.1">
    <property type="nucleotide sequence ID" value="NZ_JAEVHG010000005.1"/>
</dbReference>
<gene>
    <name evidence="5" type="ORF">B9G39_11145</name>
</gene>
<organism evidence="5 6">
    <name type="scientific">Zooshikella ganghwensis</name>
    <dbReference type="NCBI Taxonomy" id="202772"/>
    <lineage>
        <taxon>Bacteria</taxon>
        <taxon>Pseudomonadati</taxon>
        <taxon>Pseudomonadota</taxon>
        <taxon>Gammaproteobacteria</taxon>
        <taxon>Oceanospirillales</taxon>
        <taxon>Zooshikellaceae</taxon>
        <taxon>Zooshikella</taxon>
    </lineage>
</organism>
<keyword evidence="2" id="KW-0406">Ion transport</keyword>
<name>A0A4P9VM61_9GAMM</name>
<feature type="signal peptide" evidence="3">
    <location>
        <begin position="1"/>
        <end position="21"/>
    </location>
</feature>
<accession>A0A4P9VM61</accession>
<keyword evidence="2" id="KW-0813">Transport</keyword>
<keyword evidence="2" id="KW-0626">Porin</keyword>
<dbReference type="InterPro" id="IPR000498">
    <property type="entry name" value="OmpA-like_TM_dom"/>
</dbReference>